<feature type="domain" description="DUF3444" evidence="2">
    <location>
        <begin position="106"/>
        <end position="153"/>
    </location>
</feature>
<gene>
    <name evidence="3" type="ORF">VFH_U096920</name>
</gene>
<dbReference type="PANTHER" id="PTHR45089">
    <property type="entry name" value="DNAJ HEAT SHOCK AMINO-TERMINAL DOMAIN PROTEIN-RELATED"/>
    <property type="match status" value="1"/>
</dbReference>
<evidence type="ECO:0000313" key="3">
    <source>
        <dbReference type="EMBL" id="CAI8584862.1"/>
    </source>
</evidence>
<feature type="transmembrane region" description="Helical" evidence="1">
    <location>
        <begin position="46"/>
        <end position="70"/>
    </location>
</feature>
<dbReference type="EMBL" id="CATIWC010002504">
    <property type="protein sequence ID" value="CAI8584862.1"/>
    <property type="molecule type" value="Genomic_DNA"/>
</dbReference>
<keyword evidence="1" id="KW-0472">Membrane</keyword>
<sequence>MNHQRKYNSVNLRPFDDVVILIDVLECIHDHFPRLISQSMLDFMKFGIYVFGTLLVRSDFWVWFLVLLMLDSSSSGTKGGRRKSYGGVLHVYINMKNKVECGGSKGVTPLVKFPGFRTVFRRQQDQNEVKRIPKEEMFRFSHQVPNHLLSGQEAHNAPIGCRELDPTATPLDLLQIETEAYDTAGERMLRNLVEQKCSNEDMLFLDFIWMSILMVNTVITSIFKQDDYTVVWDYYMLSVPDFNSLATPAVIAEVKYSAASLAAQSLLLRLRIHSDLSRLQGRNMSWK</sequence>
<keyword evidence="4" id="KW-1185">Reference proteome</keyword>
<comment type="caution">
    <text evidence="3">The sequence shown here is derived from an EMBL/GenBank/DDBJ whole genome shotgun (WGS) entry which is preliminary data.</text>
</comment>
<dbReference type="InterPro" id="IPR024593">
    <property type="entry name" value="DUF3444"/>
</dbReference>
<dbReference type="PANTHER" id="PTHR45089:SF24">
    <property type="entry name" value="DNAJ HEAT SHOCK N-TERMINAL DOMAIN-CONTAINING PROTEIN"/>
    <property type="match status" value="1"/>
</dbReference>
<dbReference type="Pfam" id="PF11926">
    <property type="entry name" value="DUF3444"/>
    <property type="match status" value="1"/>
</dbReference>
<protein>
    <recommendedName>
        <fullName evidence="2">DUF3444 domain-containing protein</fullName>
    </recommendedName>
</protein>
<accession>A0AAV0YK28</accession>
<evidence type="ECO:0000313" key="4">
    <source>
        <dbReference type="Proteomes" id="UP001157006"/>
    </source>
</evidence>
<dbReference type="AlphaFoldDB" id="A0AAV0YK28"/>
<organism evidence="3 4">
    <name type="scientific">Vicia faba</name>
    <name type="common">Broad bean</name>
    <name type="synonym">Faba vulgaris</name>
    <dbReference type="NCBI Taxonomy" id="3906"/>
    <lineage>
        <taxon>Eukaryota</taxon>
        <taxon>Viridiplantae</taxon>
        <taxon>Streptophyta</taxon>
        <taxon>Embryophyta</taxon>
        <taxon>Tracheophyta</taxon>
        <taxon>Spermatophyta</taxon>
        <taxon>Magnoliopsida</taxon>
        <taxon>eudicotyledons</taxon>
        <taxon>Gunneridae</taxon>
        <taxon>Pentapetalae</taxon>
        <taxon>rosids</taxon>
        <taxon>fabids</taxon>
        <taxon>Fabales</taxon>
        <taxon>Fabaceae</taxon>
        <taxon>Papilionoideae</taxon>
        <taxon>50 kb inversion clade</taxon>
        <taxon>NPAAA clade</taxon>
        <taxon>Hologalegina</taxon>
        <taxon>IRL clade</taxon>
        <taxon>Fabeae</taxon>
        <taxon>Vicia</taxon>
    </lineage>
</organism>
<reference evidence="3 4" key="1">
    <citation type="submission" date="2023-01" db="EMBL/GenBank/DDBJ databases">
        <authorList>
            <person name="Kreplak J."/>
        </authorList>
    </citation>
    <scope>NUCLEOTIDE SEQUENCE [LARGE SCALE GENOMIC DNA]</scope>
</reference>
<evidence type="ECO:0000256" key="1">
    <source>
        <dbReference type="SAM" id="Phobius"/>
    </source>
</evidence>
<dbReference type="Proteomes" id="UP001157006">
    <property type="component" value="Unassembled WGS sequence"/>
</dbReference>
<name>A0AAV0YK28_VICFA</name>
<keyword evidence="1" id="KW-0812">Transmembrane</keyword>
<evidence type="ECO:0000259" key="2">
    <source>
        <dbReference type="Pfam" id="PF11926"/>
    </source>
</evidence>
<keyword evidence="1" id="KW-1133">Transmembrane helix</keyword>
<proteinExistence type="predicted"/>